<evidence type="ECO:0000313" key="2">
    <source>
        <dbReference type="EMBL" id="KAJ8869854.1"/>
    </source>
</evidence>
<evidence type="ECO:0000313" key="3">
    <source>
        <dbReference type="Proteomes" id="UP001159363"/>
    </source>
</evidence>
<feature type="compositionally biased region" description="Pro residues" evidence="1">
    <location>
        <begin position="127"/>
        <end position="139"/>
    </location>
</feature>
<evidence type="ECO:0000256" key="1">
    <source>
        <dbReference type="SAM" id="MobiDB-lite"/>
    </source>
</evidence>
<dbReference type="Proteomes" id="UP001159363">
    <property type="component" value="Chromosome 12"/>
</dbReference>
<protein>
    <submittedName>
        <fullName evidence="2">Uncharacterized protein</fullName>
    </submittedName>
</protein>
<dbReference type="EMBL" id="JARBHB010000013">
    <property type="protein sequence ID" value="KAJ8869854.1"/>
    <property type="molecule type" value="Genomic_DNA"/>
</dbReference>
<sequence>MQRCLSIIGVEPSEVGEAKEWKCEGNGSTLRNPTCQRQRLVPHMQKSARDPPEIELSPSCERAWSSAAMQWWRKREFPKFTRQPVASYGTIRSKQVIAILATIGGRRRTCVMETGILPPCREVIIPTGPPAPSPPPPPSSWLISPSRGHHPQHSSNPQASSALRCPREYYSAPSLKGKRRCYVTGDRSTPRGGYYGRLPPEGAAVAERLACSPPTKANRFQSPAGALPDFRYAGIVPDDAAGRRVFSGSSRFPALTFRRCSILTSLHPLRLSRPRLTSFCWELAVDRDVPLLYFQVYCGVVKSGMDLRVPDQEARERYGRH</sequence>
<reference evidence="2 3" key="1">
    <citation type="submission" date="2023-02" db="EMBL/GenBank/DDBJ databases">
        <title>LHISI_Scaffold_Assembly.</title>
        <authorList>
            <person name="Stuart O.P."/>
            <person name="Cleave R."/>
            <person name="Magrath M.J.L."/>
            <person name="Mikheyev A.S."/>
        </authorList>
    </citation>
    <scope>NUCLEOTIDE SEQUENCE [LARGE SCALE GENOMIC DNA]</scope>
    <source>
        <strain evidence="2">Daus_M_001</strain>
        <tissue evidence="2">Leg muscle</tissue>
    </source>
</reference>
<feature type="region of interest" description="Disordered" evidence="1">
    <location>
        <begin position="123"/>
        <end position="162"/>
    </location>
</feature>
<name>A0ABQ9GBR3_9NEOP</name>
<proteinExistence type="predicted"/>
<organism evidence="2 3">
    <name type="scientific">Dryococelus australis</name>
    <dbReference type="NCBI Taxonomy" id="614101"/>
    <lineage>
        <taxon>Eukaryota</taxon>
        <taxon>Metazoa</taxon>
        <taxon>Ecdysozoa</taxon>
        <taxon>Arthropoda</taxon>
        <taxon>Hexapoda</taxon>
        <taxon>Insecta</taxon>
        <taxon>Pterygota</taxon>
        <taxon>Neoptera</taxon>
        <taxon>Polyneoptera</taxon>
        <taxon>Phasmatodea</taxon>
        <taxon>Verophasmatodea</taxon>
        <taxon>Anareolatae</taxon>
        <taxon>Phasmatidae</taxon>
        <taxon>Eurycanthinae</taxon>
        <taxon>Dryococelus</taxon>
    </lineage>
</organism>
<gene>
    <name evidence="2" type="ORF">PR048_028863</name>
</gene>
<comment type="caution">
    <text evidence="2">The sequence shown here is derived from an EMBL/GenBank/DDBJ whole genome shotgun (WGS) entry which is preliminary data.</text>
</comment>
<keyword evidence="3" id="KW-1185">Reference proteome</keyword>
<accession>A0ABQ9GBR3</accession>